<dbReference type="EMBL" id="BRXZ01002745">
    <property type="protein sequence ID" value="GMH69314.1"/>
    <property type="molecule type" value="Genomic_DNA"/>
</dbReference>
<reference evidence="2" key="1">
    <citation type="submission" date="2022-07" db="EMBL/GenBank/DDBJ databases">
        <title>Genome analysis of Parmales, a sister group of diatoms, reveals the evolutionary specialization of diatoms from phago-mixotrophs to photoautotrophs.</title>
        <authorList>
            <person name="Ban H."/>
            <person name="Sato S."/>
            <person name="Yoshikawa S."/>
            <person name="Kazumasa Y."/>
            <person name="Nakamura Y."/>
            <person name="Ichinomiya M."/>
            <person name="Saitoh K."/>
            <person name="Sato N."/>
            <person name="Blanc-Mathieu R."/>
            <person name="Endo H."/>
            <person name="Kuwata A."/>
            <person name="Ogata H."/>
        </authorList>
    </citation>
    <scope>NUCLEOTIDE SEQUENCE</scope>
</reference>
<protein>
    <submittedName>
        <fullName evidence="2">Uncharacterized protein</fullName>
    </submittedName>
</protein>
<feature type="region of interest" description="Disordered" evidence="1">
    <location>
        <begin position="1"/>
        <end position="25"/>
    </location>
</feature>
<feature type="region of interest" description="Disordered" evidence="1">
    <location>
        <begin position="208"/>
        <end position="227"/>
    </location>
</feature>
<evidence type="ECO:0000256" key="1">
    <source>
        <dbReference type="SAM" id="MobiDB-lite"/>
    </source>
</evidence>
<feature type="compositionally biased region" description="Acidic residues" evidence="1">
    <location>
        <begin position="211"/>
        <end position="221"/>
    </location>
</feature>
<comment type="caution">
    <text evidence="2">The sequence shown here is derived from an EMBL/GenBank/DDBJ whole genome shotgun (WGS) entry which is preliminary data.</text>
</comment>
<evidence type="ECO:0000313" key="2">
    <source>
        <dbReference type="EMBL" id="GMH69314.1"/>
    </source>
</evidence>
<accession>A0A9W7AC56</accession>
<feature type="non-terminal residue" evidence="2">
    <location>
        <position position="1"/>
    </location>
</feature>
<keyword evidence="3" id="KW-1185">Reference proteome</keyword>
<evidence type="ECO:0000313" key="3">
    <source>
        <dbReference type="Proteomes" id="UP001165082"/>
    </source>
</evidence>
<proteinExistence type="predicted"/>
<feature type="non-terminal residue" evidence="2">
    <location>
        <position position="897"/>
    </location>
</feature>
<name>A0A9W7AC56_9STRA</name>
<gene>
    <name evidence="2" type="ORF">TrRE_jg2714</name>
</gene>
<dbReference type="Proteomes" id="UP001165082">
    <property type="component" value="Unassembled WGS sequence"/>
</dbReference>
<sequence>SSFSSISSLESDSGNNFIQPEGDASRLPQDCVDLTSRLRSVPYSDLLPLFKKELSKLSNSTLPDCRLRLSRFKRKTRSLLDSPTLTLDSLHDLESSNLALFTSLKSSLGLHGRDLLREILRKLHGRSSRPYRKAHKNWALKLETTDMEFDQVEGEVEEVLQSCKEHLMGFEVWGRERFGVEEGYRVGEPSKINATQMMERFLSNNENTDVNFDDIPDSDTEPDPRPTRRVNIATSFKKKQKRKTTSFLKANFPSRPIPSTKFLKALKALVLSSPPSFAASLLPVLESLDASSVENDLLLTLFDVKLTTLSTTSPRRPQLEQELVDSAISTVLDQFYQVHEISSPESDVNAVLKSICLGRSPLESLFDTLAAVQESLMDSFASVLDKKVLKAMGLNISRCDIAAAYFIFGAVAYFSTSSTQKKIIGSKPQNGASALNLLAKVSSRTSMVLSHLPHDPMEDSKFPDSRLGKRWHRALSEDALRILVALPQGPSASTIIQLFKGKLSAVSKLDSMQPARLIPRTLLSIHNSWFDKIGTLGKARRNRVKQGVMGLAEDGNALHRQMLVCMILAAGSSGVLGDDYGGEEVWKKVERLLTSKERIVNVEREVHRMQVYSVMAAGEGVGPAVRSRGLRGLRRCLRIMVKAMAVANEKELQGSAGLLDGTAKRGGGKQVSSCVRCAQALAICCSKIGIVVGWLGGRPGGGVKEGEEALGVFEHFAELLKNCLVEICKSIDLGEVGDTSVGCCIAALRSVTMWVLKTLKVDRRESLGASGASSSFDEFGDLGDFDPDHAILRNKVGRSKGLGVVFGTLKEMVGVLKPSCRQGLGWDDSKHVLGFSGGGSALARGQLDGLAELLGGLAGMHEVGALSYKKDVEGMLVGGGENEKVDDLDYVAEVEMK</sequence>
<organism evidence="2 3">
    <name type="scientific">Triparma retinervis</name>
    <dbReference type="NCBI Taxonomy" id="2557542"/>
    <lineage>
        <taxon>Eukaryota</taxon>
        <taxon>Sar</taxon>
        <taxon>Stramenopiles</taxon>
        <taxon>Ochrophyta</taxon>
        <taxon>Bolidophyceae</taxon>
        <taxon>Parmales</taxon>
        <taxon>Triparmaceae</taxon>
        <taxon>Triparma</taxon>
    </lineage>
</organism>
<feature type="compositionally biased region" description="Low complexity" evidence="1">
    <location>
        <begin position="1"/>
        <end position="13"/>
    </location>
</feature>
<dbReference type="AlphaFoldDB" id="A0A9W7AC56"/>